<dbReference type="KEGG" id="dao:Desac_1139"/>
<dbReference type="HOGENOM" id="CLU_086312_0_0_7"/>
<feature type="transmembrane region" description="Helical" evidence="1">
    <location>
        <begin position="132"/>
        <end position="151"/>
    </location>
</feature>
<keyword evidence="3" id="KW-1185">Reference proteome</keyword>
<evidence type="ECO:0000313" key="2">
    <source>
        <dbReference type="EMBL" id="AEB09003.1"/>
    </source>
</evidence>
<sequence length="269" mass="29972">MSESTPSFVSLLWGTLFLRPYVFIFLAAYLCLATRHLGLGPTLLYLLLGYGIAWTSEFCSIHTGIPYGLYMYIPATHSQELWVLGVPLMDSLSYVFLSYASYSLALFLLAPLPRSPVSGHPVNTGRYNLATLLLAVVLFVTLDIIIDPLALRGYRWFLGQIYGYPEAGIYFGIPLSNFVGWFVVGLVMVAVLQRLSHWSVPFPWLSWGQSRSTNDGYLGAGLYLGILLFNLILTFYIGETLLGLVGLFIYLPFTTLAILVRCHPGFKAN</sequence>
<dbReference type="Proteomes" id="UP000000483">
    <property type="component" value="Chromosome"/>
</dbReference>
<dbReference type="PANTHER" id="PTHR39419:SF1">
    <property type="entry name" value="SLL0814 PROTEIN"/>
    <property type="match status" value="1"/>
</dbReference>
<evidence type="ECO:0000256" key="1">
    <source>
        <dbReference type="SAM" id="Phobius"/>
    </source>
</evidence>
<dbReference type="RefSeq" id="WP_013706115.1">
    <property type="nucleotide sequence ID" value="NC_015388.1"/>
</dbReference>
<feature type="transmembrane region" description="Helical" evidence="1">
    <location>
        <begin position="216"/>
        <end position="235"/>
    </location>
</feature>
<dbReference type="PANTHER" id="PTHR39419">
    <property type="entry name" value="SLL0814 PROTEIN"/>
    <property type="match status" value="1"/>
</dbReference>
<proteinExistence type="predicted"/>
<reference evidence="2 3" key="1">
    <citation type="journal article" date="2011" name="Stand. Genomic Sci.">
        <title>Complete genome sequence of the acetate-degrading sulfate reducer Desulfobacca acetoxidans type strain (ASRB2).</title>
        <authorList>
            <person name="Goker M."/>
            <person name="Teshima H."/>
            <person name="Lapidus A."/>
            <person name="Nolan M."/>
            <person name="Lucas S."/>
            <person name="Hammon N."/>
            <person name="Deshpande S."/>
            <person name="Cheng J.F."/>
            <person name="Tapia R."/>
            <person name="Han C."/>
            <person name="Goodwin L."/>
            <person name="Pitluck S."/>
            <person name="Huntemann M."/>
            <person name="Liolios K."/>
            <person name="Ivanova N."/>
            <person name="Pagani I."/>
            <person name="Mavromatis K."/>
            <person name="Ovchinikova G."/>
            <person name="Pati A."/>
            <person name="Chen A."/>
            <person name="Palaniappan K."/>
            <person name="Land M."/>
            <person name="Hauser L."/>
            <person name="Brambilla E.M."/>
            <person name="Rohde M."/>
            <person name="Spring S."/>
            <person name="Detter J.C."/>
            <person name="Woyke T."/>
            <person name="Bristow J."/>
            <person name="Eisen J.A."/>
            <person name="Markowitz V."/>
            <person name="Hugenholtz P."/>
            <person name="Kyrpides N.C."/>
            <person name="Klenk H.P."/>
        </authorList>
    </citation>
    <scope>NUCLEOTIDE SEQUENCE [LARGE SCALE GENOMIC DNA]</scope>
    <source>
        <strain evidence="3">ATCC 700848 / DSM 11109 / ASRB2</strain>
    </source>
</reference>
<name>F2NCD9_DESAR</name>
<dbReference type="OrthoDB" id="9811293at2"/>
<accession>F2NCD9</accession>
<feature type="transmembrane region" description="Helical" evidence="1">
    <location>
        <begin position="93"/>
        <end position="112"/>
    </location>
</feature>
<dbReference type="STRING" id="880072.Desac_1139"/>
<feature type="transmembrane region" description="Helical" evidence="1">
    <location>
        <begin position="241"/>
        <end position="260"/>
    </location>
</feature>
<keyword evidence="1" id="KW-0472">Membrane</keyword>
<reference evidence="3" key="2">
    <citation type="submission" date="2011-03" db="EMBL/GenBank/DDBJ databases">
        <title>The complete genome of Desulfobacca acetoxidans DSM 11109.</title>
        <authorList>
            <consortium name="US DOE Joint Genome Institute (JGI-PGF)"/>
            <person name="Lucas S."/>
            <person name="Copeland A."/>
            <person name="Lapidus A."/>
            <person name="Bruce D."/>
            <person name="Goodwin L."/>
            <person name="Pitluck S."/>
            <person name="Peters L."/>
            <person name="Kyrpides N."/>
            <person name="Mavromatis K."/>
            <person name="Ivanova N."/>
            <person name="Ovchinnikova G."/>
            <person name="Teshima H."/>
            <person name="Detter J.C."/>
            <person name="Han C."/>
            <person name="Land M."/>
            <person name="Hauser L."/>
            <person name="Markowitz V."/>
            <person name="Cheng J.-F."/>
            <person name="Hugenholtz P."/>
            <person name="Woyke T."/>
            <person name="Wu D."/>
            <person name="Spring S."/>
            <person name="Schueler E."/>
            <person name="Brambilla E."/>
            <person name="Klenk H.-P."/>
            <person name="Eisen J.A."/>
        </authorList>
    </citation>
    <scope>NUCLEOTIDE SEQUENCE [LARGE SCALE GENOMIC DNA]</scope>
    <source>
        <strain evidence="3">ATCC 700848 / DSM 11109 / ASRB2</strain>
    </source>
</reference>
<keyword evidence="1" id="KW-1133">Transmembrane helix</keyword>
<dbReference type="EMBL" id="CP002629">
    <property type="protein sequence ID" value="AEB09003.1"/>
    <property type="molecule type" value="Genomic_DNA"/>
</dbReference>
<feature type="transmembrane region" description="Helical" evidence="1">
    <location>
        <begin position="44"/>
        <end position="73"/>
    </location>
</feature>
<protein>
    <recommendedName>
        <fullName evidence="4">Carotenoid biosynthesis protein</fullName>
    </recommendedName>
</protein>
<feature type="transmembrane region" description="Helical" evidence="1">
    <location>
        <begin position="171"/>
        <end position="195"/>
    </location>
</feature>
<organism evidence="2 3">
    <name type="scientific">Desulfobacca acetoxidans (strain ATCC 700848 / DSM 11109 / ASRB2)</name>
    <dbReference type="NCBI Taxonomy" id="880072"/>
    <lineage>
        <taxon>Bacteria</taxon>
        <taxon>Pseudomonadati</taxon>
        <taxon>Thermodesulfobacteriota</taxon>
        <taxon>Desulfobaccia</taxon>
        <taxon>Desulfobaccales</taxon>
        <taxon>Desulfobaccaceae</taxon>
        <taxon>Desulfobacca</taxon>
    </lineage>
</organism>
<evidence type="ECO:0000313" key="3">
    <source>
        <dbReference type="Proteomes" id="UP000000483"/>
    </source>
</evidence>
<gene>
    <name evidence="2" type="ordered locus">Desac_1139</name>
</gene>
<keyword evidence="1" id="KW-0812">Transmembrane</keyword>
<dbReference type="InterPro" id="IPR007354">
    <property type="entry name" value="CruF-like"/>
</dbReference>
<dbReference type="eggNOG" id="COG2324">
    <property type="taxonomic scope" value="Bacteria"/>
</dbReference>
<dbReference type="Pfam" id="PF04240">
    <property type="entry name" value="Caroten_synth"/>
    <property type="match status" value="1"/>
</dbReference>
<dbReference type="AlphaFoldDB" id="F2NCD9"/>
<feature type="transmembrane region" description="Helical" evidence="1">
    <location>
        <begin position="12"/>
        <end position="32"/>
    </location>
</feature>
<evidence type="ECO:0008006" key="4">
    <source>
        <dbReference type="Google" id="ProtNLM"/>
    </source>
</evidence>